<dbReference type="PANTHER" id="PTHR20544:SF0">
    <property type="entry name" value="NUCLEOPROTEIN TPR_MLP1 DOMAIN-CONTAINING PROTEIN"/>
    <property type="match status" value="1"/>
</dbReference>
<comment type="caution">
    <text evidence="6">The sequence shown here is derived from an EMBL/GenBank/DDBJ whole genome shotgun (WGS) entry which is preliminary data.</text>
</comment>
<comment type="subcellular location">
    <subcellularLocation>
        <location evidence="1">Cytoplasm</location>
        <location evidence="1">Cytoskeleton</location>
        <location evidence="1">Microtubule organizing center</location>
        <location evidence="1">Centrosome</location>
        <location evidence="1">Centriole</location>
    </subcellularLocation>
</comment>
<proteinExistence type="inferred from homology"/>
<dbReference type="PANTHER" id="PTHR20544">
    <property type="entry name" value="CENTROSOMAL PROTEIN CEP135"/>
    <property type="match status" value="1"/>
</dbReference>
<evidence type="ECO:0000313" key="7">
    <source>
        <dbReference type="Proteomes" id="UP000719412"/>
    </source>
</evidence>
<comment type="similarity">
    <text evidence="4">Belongs to the CEP135/TSGA10 family.</text>
</comment>
<keyword evidence="5" id="KW-0175">Coiled coil</keyword>
<dbReference type="GO" id="GO:0005814">
    <property type="term" value="C:centriole"/>
    <property type="evidence" value="ECO:0007669"/>
    <property type="project" value="UniProtKB-SubCell"/>
</dbReference>
<name>A0A8J6L8Z7_TENMO</name>
<dbReference type="EMBL" id="JABDTM020026805">
    <property type="protein sequence ID" value="KAH0811432.1"/>
    <property type="molecule type" value="Genomic_DNA"/>
</dbReference>
<evidence type="ECO:0000256" key="3">
    <source>
        <dbReference type="ARBA" id="ARBA00023212"/>
    </source>
</evidence>
<gene>
    <name evidence="6" type="ORF">GEV33_011354</name>
</gene>
<reference evidence="6" key="1">
    <citation type="journal article" date="2020" name="J Insects Food Feed">
        <title>The yellow mealworm (Tenebrio molitor) genome: a resource for the emerging insects as food and feed industry.</title>
        <authorList>
            <person name="Eriksson T."/>
            <person name="Andere A."/>
            <person name="Kelstrup H."/>
            <person name="Emery V."/>
            <person name="Picard C."/>
        </authorList>
    </citation>
    <scope>NUCLEOTIDE SEQUENCE</scope>
    <source>
        <strain evidence="6">Stoneville</strain>
        <tissue evidence="6">Whole head</tissue>
    </source>
</reference>
<dbReference type="AlphaFoldDB" id="A0A8J6L8Z7"/>
<evidence type="ECO:0000256" key="4">
    <source>
        <dbReference type="ARBA" id="ARBA00038123"/>
    </source>
</evidence>
<evidence type="ECO:0000256" key="1">
    <source>
        <dbReference type="ARBA" id="ARBA00004114"/>
    </source>
</evidence>
<keyword evidence="3" id="KW-0206">Cytoskeleton</keyword>
<keyword evidence="7" id="KW-1185">Reference proteome</keyword>
<protein>
    <submittedName>
        <fullName evidence="6">Uncharacterized protein</fullName>
    </submittedName>
</protein>
<accession>A0A8J6L8Z7</accession>
<dbReference type="Proteomes" id="UP000719412">
    <property type="component" value="Unassembled WGS sequence"/>
</dbReference>
<feature type="coiled-coil region" evidence="5">
    <location>
        <begin position="98"/>
        <end position="384"/>
    </location>
</feature>
<sequence>MYNSCAILVVHVRTPPQNRTVLTHAGTASAFTNAREELITGRRQSRWKHRSPRHFAFADEGRTPAPPHRPARGWTVRFLVSEIFNSDLRCFSMAMDENADQEHVLRSSQTEIATLRQELDTIKKIKDGAIQENRRLQDDLCSVTCDCRDSRKELELYKRQVDDLKTQLQHYVAEVKRTEDLISNKEIERGELLDQFRSLSHEANILETNNHTLENEATQSRVQLSVALDHASDLERKLDNKDSIIRSYEKQIADLTSQIASLEIQLRQCMTQYDKAEDELQNMRELSLKLDNENAKFRRQLRDREDQRVQSDRNVDQLRSEREMLQHTVTRDRRTVECVEKNLLDAKQDTTELRLLNQDLQEEVQRLKIQVQELREKFVVVEVRLTSTMAQLEIKKMKQGMSYSCKEKTIILNVFKYFRIQFPDKCVTEIVRRTAKATGCSEKSIFQFRKEEASAEGFKVPSTTKIRRNININSRDIKYDNNVRQAIRNIIYDLKYKNIVPSLNTILKQVNGDPQLPNFSLMTLRRLLFDMGFCYEKSGNKSILVEKPLLPTKKDAKKENLTAKVAKKSLKVQPQNSPQLNMNEQVNNMDRINKPIPQIPQNNVVMPHNQPHPVNTQQNHRLLPMHVSQHDNNHMIPSMHIPHHNMPMMLNHRMPAAHPMPPPNMNMHLKSDMPPWMHHPPHAMMKQE</sequence>
<dbReference type="InterPro" id="IPR051877">
    <property type="entry name" value="Centriole_BasalBody_StrucProt"/>
</dbReference>
<dbReference type="SUPFAM" id="SSF57997">
    <property type="entry name" value="Tropomyosin"/>
    <property type="match status" value="1"/>
</dbReference>
<organism evidence="6 7">
    <name type="scientific">Tenebrio molitor</name>
    <name type="common">Yellow mealworm beetle</name>
    <dbReference type="NCBI Taxonomy" id="7067"/>
    <lineage>
        <taxon>Eukaryota</taxon>
        <taxon>Metazoa</taxon>
        <taxon>Ecdysozoa</taxon>
        <taxon>Arthropoda</taxon>
        <taxon>Hexapoda</taxon>
        <taxon>Insecta</taxon>
        <taxon>Pterygota</taxon>
        <taxon>Neoptera</taxon>
        <taxon>Endopterygota</taxon>
        <taxon>Coleoptera</taxon>
        <taxon>Polyphaga</taxon>
        <taxon>Cucujiformia</taxon>
        <taxon>Tenebrionidae</taxon>
        <taxon>Tenebrio</taxon>
    </lineage>
</organism>
<evidence type="ECO:0000256" key="2">
    <source>
        <dbReference type="ARBA" id="ARBA00022490"/>
    </source>
</evidence>
<evidence type="ECO:0000313" key="6">
    <source>
        <dbReference type="EMBL" id="KAH0811432.1"/>
    </source>
</evidence>
<evidence type="ECO:0000256" key="5">
    <source>
        <dbReference type="SAM" id="Coils"/>
    </source>
</evidence>
<keyword evidence="2" id="KW-0963">Cytoplasm</keyword>
<reference evidence="6" key="2">
    <citation type="submission" date="2021-08" db="EMBL/GenBank/DDBJ databases">
        <authorList>
            <person name="Eriksson T."/>
        </authorList>
    </citation>
    <scope>NUCLEOTIDE SEQUENCE</scope>
    <source>
        <strain evidence="6">Stoneville</strain>
        <tissue evidence="6">Whole head</tissue>
    </source>
</reference>